<dbReference type="AlphaFoldDB" id="F4Q1Q4"/>
<evidence type="ECO:0000256" key="12">
    <source>
        <dbReference type="SAM" id="Phobius"/>
    </source>
</evidence>
<dbReference type="Proteomes" id="UP000007797">
    <property type="component" value="Unassembled WGS sequence"/>
</dbReference>
<evidence type="ECO:0000256" key="11">
    <source>
        <dbReference type="ARBA" id="ARBA00037850"/>
    </source>
</evidence>
<keyword evidence="9" id="KW-1071">Ligand-gated ion channel</keyword>
<comment type="similarity">
    <text evidence="1">Belongs to the P2X receptor family.</text>
</comment>
<evidence type="ECO:0000256" key="7">
    <source>
        <dbReference type="ARBA" id="ARBA00023136"/>
    </source>
</evidence>
<dbReference type="RefSeq" id="XP_004357027.1">
    <property type="nucleotide sequence ID" value="XM_004356972.1"/>
</dbReference>
<gene>
    <name evidence="13" type="primary">p2xA</name>
    <name evidence="13" type="ORF">DFA_03691</name>
</gene>
<evidence type="ECO:0000256" key="6">
    <source>
        <dbReference type="ARBA" id="ARBA00023065"/>
    </source>
</evidence>
<dbReference type="STRING" id="1054147.F4Q1Q4"/>
<evidence type="ECO:0000256" key="9">
    <source>
        <dbReference type="ARBA" id="ARBA00023286"/>
    </source>
</evidence>
<keyword evidence="8 13" id="KW-0675">Receptor</keyword>
<dbReference type="GO" id="GO:0031164">
    <property type="term" value="C:contractile vacuolar membrane"/>
    <property type="evidence" value="ECO:0007669"/>
    <property type="project" value="UniProtKB-SubCell"/>
</dbReference>
<dbReference type="PANTHER" id="PTHR10125:SF27">
    <property type="entry name" value="P2X RECEPTOR A-RELATED"/>
    <property type="match status" value="1"/>
</dbReference>
<dbReference type="OMA" id="NNCVPGY"/>
<dbReference type="GO" id="GO:0050848">
    <property type="term" value="P:regulation of calcium-mediated signaling"/>
    <property type="evidence" value="ECO:0007669"/>
    <property type="project" value="UniProtKB-ARBA"/>
</dbReference>
<evidence type="ECO:0000313" key="14">
    <source>
        <dbReference type="Proteomes" id="UP000007797"/>
    </source>
</evidence>
<comment type="subcellular location">
    <subcellularLocation>
        <location evidence="11">Contractile vacuole membrane</location>
    </subcellularLocation>
</comment>
<evidence type="ECO:0000313" key="13">
    <source>
        <dbReference type="EMBL" id="EGG18204.1"/>
    </source>
</evidence>
<reference evidence="14" key="1">
    <citation type="journal article" date="2011" name="Genome Res.">
        <title>Phylogeny-wide analysis of social amoeba genomes highlights ancient origins for complex intercellular communication.</title>
        <authorList>
            <person name="Heidel A.J."/>
            <person name="Lawal H.M."/>
            <person name="Felder M."/>
            <person name="Schilde C."/>
            <person name="Helps N.R."/>
            <person name="Tunggal B."/>
            <person name="Rivero F."/>
            <person name="John U."/>
            <person name="Schleicher M."/>
            <person name="Eichinger L."/>
            <person name="Platzer M."/>
            <person name="Noegel A.A."/>
            <person name="Schaap P."/>
            <person name="Gloeckner G."/>
        </authorList>
    </citation>
    <scope>NUCLEOTIDE SEQUENCE [LARGE SCALE GENOMIC DNA]</scope>
    <source>
        <strain evidence="14">SH3</strain>
    </source>
</reference>
<evidence type="ECO:0000256" key="10">
    <source>
        <dbReference type="ARBA" id="ARBA00023303"/>
    </source>
</evidence>
<dbReference type="GO" id="GO:0140417">
    <property type="term" value="F:intracellularly ATP-gated calcium channel activity"/>
    <property type="evidence" value="ECO:0007669"/>
    <property type="project" value="UniProtKB-ARBA"/>
</dbReference>
<dbReference type="PANTHER" id="PTHR10125">
    <property type="entry name" value="P2X PURINOCEPTOR"/>
    <property type="match status" value="1"/>
</dbReference>
<dbReference type="Pfam" id="PF00864">
    <property type="entry name" value="P2X_receptor"/>
    <property type="match status" value="2"/>
</dbReference>
<evidence type="ECO:0000256" key="3">
    <source>
        <dbReference type="ARBA" id="ARBA00022554"/>
    </source>
</evidence>
<feature type="transmembrane region" description="Helical" evidence="12">
    <location>
        <begin position="27"/>
        <end position="49"/>
    </location>
</feature>
<keyword evidence="7 12" id="KW-0472">Membrane</keyword>
<dbReference type="OrthoDB" id="494673at2759"/>
<sequence length="382" mass="43341">MYFDCGTLDDWLSYNTVKVVRIRDRRLGILHLTFLLGIFVYVVVVSIFMNKGYLEVEIPIGSIRTSLKPPVNYTYPLPYCGNQPGFNSTLFHNITCQYWDENLVVFPIGERDSFTASTRVKTSSQHADGCDFTNPNCTYTEDDPNSIFIADIENFTLLIDHTLYAPQSKVQKNSQQLSGYIENEEGDLITLDVCVLDGVNSIGISGQPDIVTLGKILQFAGISLDDRSLTNASNSMRYDGVNIFVFITYSNTYSTNLDKYRYVYSVSVIENTEYSVVEPIYQNDIQHRYLYRRHGIRLLFVQTGEVGKFEFQQLLLTLVSGMGLLAVSTIVVDQLAIRILPQKKTYSSFKFQVTEGLKGSKMKKVVTNDEGEDIVYKNIEDL</sequence>
<dbReference type="GeneID" id="14870404"/>
<keyword evidence="2" id="KW-0813">Transport</keyword>
<dbReference type="GO" id="GO:0035381">
    <property type="term" value="F:ATP-gated ion channel activity"/>
    <property type="evidence" value="ECO:0007669"/>
    <property type="project" value="TreeGrafter"/>
</dbReference>
<dbReference type="Gene3D" id="1.10.287.940">
    <property type="entry name" value="atp-gated p2x4 ion channel"/>
    <property type="match status" value="2"/>
</dbReference>
<evidence type="ECO:0000256" key="5">
    <source>
        <dbReference type="ARBA" id="ARBA00022989"/>
    </source>
</evidence>
<evidence type="ECO:0000256" key="4">
    <source>
        <dbReference type="ARBA" id="ARBA00022692"/>
    </source>
</evidence>
<keyword evidence="3" id="KW-0926">Vacuole</keyword>
<dbReference type="InterPro" id="IPR059116">
    <property type="entry name" value="P2X_receptor"/>
</dbReference>
<dbReference type="EMBL" id="GL883018">
    <property type="protein sequence ID" value="EGG18204.1"/>
    <property type="molecule type" value="Genomic_DNA"/>
</dbReference>
<dbReference type="GO" id="GO:0071476">
    <property type="term" value="P:cellular hypotonic response"/>
    <property type="evidence" value="ECO:0007669"/>
    <property type="project" value="UniProtKB-ARBA"/>
</dbReference>
<name>F4Q1Q4_CACFS</name>
<protein>
    <submittedName>
        <fullName evidence="13">P2X receptor</fullName>
    </submittedName>
</protein>
<evidence type="ECO:0000256" key="8">
    <source>
        <dbReference type="ARBA" id="ARBA00023170"/>
    </source>
</evidence>
<evidence type="ECO:0000256" key="2">
    <source>
        <dbReference type="ARBA" id="ARBA00022448"/>
    </source>
</evidence>
<keyword evidence="14" id="KW-1185">Reference proteome</keyword>
<keyword evidence="10" id="KW-0407">Ion channel</keyword>
<dbReference type="KEGG" id="dfa:DFA_03691"/>
<proteinExistence type="inferred from homology"/>
<accession>F4Q1Q4</accession>
<evidence type="ECO:0000256" key="1">
    <source>
        <dbReference type="ARBA" id="ARBA00009848"/>
    </source>
</evidence>
<keyword evidence="6" id="KW-0406">Ion transport</keyword>
<dbReference type="FunFam" id="1.10.287.940:FF:000010">
    <property type="entry name" value="P2X receptor E"/>
    <property type="match status" value="1"/>
</dbReference>
<organism evidence="13 14">
    <name type="scientific">Cavenderia fasciculata</name>
    <name type="common">Slime mold</name>
    <name type="synonym">Dictyostelium fasciculatum</name>
    <dbReference type="NCBI Taxonomy" id="261658"/>
    <lineage>
        <taxon>Eukaryota</taxon>
        <taxon>Amoebozoa</taxon>
        <taxon>Evosea</taxon>
        <taxon>Eumycetozoa</taxon>
        <taxon>Dictyostelia</taxon>
        <taxon>Acytosteliales</taxon>
        <taxon>Cavenderiaceae</taxon>
        <taxon>Cavenderia</taxon>
    </lineage>
</organism>
<keyword evidence="5 12" id="KW-1133">Transmembrane helix</keyword>
<keyword evidence="4 12" id="KW-0812">Transmembrane</keyword>